<evidence type="ECO:0000256" key="1">
    <source>
        <dbReference type="SAM" id="SignalP"/>
    </source>
</evidence>
<reference evidence="2 5" key="1">
    <citation type="submission" date="2016-10" db="EMBL/GenBank/DDBJ databases">
        <authorList>
            <person name="de Groot N.N."/>
        </authorList>
    </citation>
    <scope>NUCLEOTIDE SEQUENCE [LARGE SCALE GENOMIC DNA]</scope>
    <source>
        <strain evidence="2 5">CCM 7361</strain>
    </source>
</reference>
<evidence type="ECO:0008006" key="6">
    <source>
        <dbReference type="Google" id="ProtNLM"/>
    </source>
</evidence>
<sequence length="389" mass="42985">MMQLHLRLIACILPLALLAHPANAVSITDDLDLGGALRGRLDYDPDRDISKFSFDTFFLTADYHSDTWIAAAKYRFYGDAYPYEYTDRVGDIAFAEYAWVGYRFSAQRQVQVGQTPIPFGLLPYFGSTFFETLGNVIGLEDTQDIGVKYLQNTDGWDLQAAYYPIPAEQGRGTSRGGRTYGTSVATADDYVAGGSDNHERNILVGRLARKFEAGGWNSEIGASVLGSTLDNRDTDDNGSRYAFALHYSGKRGPWGIQAQATRQQMNAKNPGTDELVSFGSFDGTFNVAARGNLYVADLSYDIPGRYGWLSGIKVYGNYSLFDKDESAFSDSQRLILGSSFSLGPLWIALEWLHGRNDPYIGGSDYTQSLGAGGTGHWENQLYSNIGYYF</sequence>
<feature type="chain" id="PRO_5030040747" description="Phosphate-selective porin O and P" evidence="1">
    <location>
        <begin position="25"/>
        <end position="389"/>
    </location>
</feature>
<evidence type="ECO:0000313" key="3">
    <source>
        <dbReference type="EMBL" id="SNS86562.1"/>
    </source>
</evidence>
<protein>
    <recommendedName>
        <fullName evidence="6">Phosphate-selective porin O and P</fullName>
    </recommendedName>
</protein>
<dbReference type="Proteomes" id="UP000199693">
    <property type="component" value="Unassembled WGS sequence"/>
</dbReference>
<accession>A0A239HZF7</accession>
<evidence type="ECO:0000313" key="4">
    <source>
        <dbReference type="Proteomes" id="UP000198309"/>
    </source>
</evidence>
<evidence type="ECO:0000313" key="2">
    <source>
        <dbReference type="EMBL" id="SDI42562.1"/>
    </source>
</evidence>
<dbReference type="EMBL" id="FNEC01000005">
    <property type="protein sequence ID" value="SDI42562.1"/>
    <property type="molecule type" value="Genomic_DNA"/>
</dbReference>
<dbReference type="AlphaFoldDB" id="A0A239HZF7"/>
<gene>
    <name evidence="2" type="ORF">SAMN05216189_100520</name>
    <name evidence="3" type="ORF">SAMN06295949_108168</name>
</gene>
<dbReference type="SUPFAM" id="SSF56935">
    <property type="entry name" value="Porins"/>
    <property type="match status" value="1"/>
</dbReference>
<reference evidence="3 4" key="2">
    <citation type="submission" date="2017-06" db="EMBL/GenBank/DDBJ databases">
        <authorList>
            <person name="Varghese N."/>
            <person name="Submissions S."/>
        </authorList>
    </citation>
    <scope>NUCLEOTIDE SEQUENCE [LARGE SCALE GENOMIC DNA]</scope>
    <source>
        <strain evidence="3 4">RLD-1</strain>
    </source>
</reference>
<feature type="signal peptide" evidence="1">
    <location>
        <begin position="1"/>
        <end position="24"/>
    </location>
</feature>
<evidence type="ECO:0000313" key="5">
    <source>
        <dbReference type="Proteomes" id="UP000199693"/>
    </source>
</evidence>
<dbReference type="EMBL" id="FZPC01000008">
    <property type="protein sequence ID" value="SNS86562.1"/>
    <property type="molecule type" value="Genomic_DNA"/>
</dbReference>
<organism evidence="2 5">
    <name type="scientific">Pseudomonas delhiensis</name>
    <dbReference type="NCBI Taxonomy" id="366289"/>
    <lineage>
        <taxon>Bacteria</taxon>
        <taxon>Pseudomonadati</taxon>
        <taxon>Pseudomonadota</taxon>
        <taxon>Gammaproteobacteria</taxon>
        <taxon>Pseudomonadales</taxon>
        <taxon>Pseudomonadaceae</taxon>
        <taxon>Pseudomonas</taxon>
    </lineage>
</organism>
<dbReference type="Proteomes" id="UP000198309">
    <property type="component" value="Unassembled WGS sequence"/>
</dbReference>
<keyword evidence="4" id="KW-1185">Reference proteome</keyword>
<keyword evidence="1" id="KW-0732">Signal</keyword>
<proteinExistence type="predicted"/>
<name>A0A239HZF7_9PSED</name>